<comment type="caution">
    <text evidence="4">The sequence shown here is derived from an EMBL/GenBank/DDBJ whole genome shotgun (WGS) entry which is preliminary data.</text>
</comment>
<keyword evidence="1" id="KW-0547">Nucleotide-binding</keyword>
<feature type="domain" description="Protein kinase" evidence="3">
    <location>
        <begin position="1"/>
        <end position="172"/>
    </location>
</feature>
<proteinExistence type="predicted"/>
<accession>A0A397VC80</accession>
<keyword evidence="4" id="KW-0418">Kinase</keyword>
<dbReference type="STRING" id="44941.A0A397VC80"/>
<dbReference type="PROSITE" id="PS50011">
    <property type="entry name" value="PROTEIN_KINASE_DOM"/>
    <property type="match status" value="1"/>
</dbReference>
<dbReference type="InterPro" id="IPR000719">
    <property type="entry name" value="Prot_kinase_dom"/>
</dbReference>
<dbReference type="OrthoDB" id="1668230at2759"/>
<dbReference type="AlphaFoldDB" id="A0A397VC80"/>
<dbReference type="Gene3D" id="1.10.510.10">
    <property type="entry name" value="Transferase(Phosphotransferase) domain 1"/>
    <property type="match status" value="1"/>
</dbReference>
<name>A0A397VC80_9GLOM</name>
<evidence type="ECO:0000256" key="1">
    <source>
        <dbReference type="ARBA" id="ARBA00022741"/>
    </source>
</evidence>
<keyword evidence="2" id="KW-0067">ATP-binding</keyword>
<gene>
    <name evidence="4" type="ORF">C2G38_1964463</name>
</gene>
<evidence type="ECO:0000256" key="2">
    <source>
        <dbReference type="ARBA" id="ARBA00022840"/>
    </source>
</evidence>
<evidence type="ECO:0000313" key="4">
    <source>
        <dbReference type="EMBL" id="RIB20070.1"/>
    </source>
</evidence>
<dbReference type="SUPFAM" id="SSF56112">
    <property type="entry name" value="Protein kinase-like (PK-like)"/>
    <property type="match status" value="1"/>
</dbReference>
<dbReference type="EMBL" id="QKWP01000438">
    <property type="protein sequence ID" value="RIB20070.1"/>
    <property type="molecule type" value="Genomic_DNA"/>
</dbReference>
<dbReference type="InterPro" id="IPR001245">
    <property type="entry name" value="Ser-Thr/Tyr_kinase_cat_dom"/>
</dbReference>
<dbReference type="GO" id="GO:0004674">
    <property type="term" value="F:protein serine/threonine kinase activity"/>
    <property type="evidence" value="ECO:0007669"/>
    <property type="project" value="TreeGrafter"/>
</dbReference>
<organism evidence="4 5">
    <name type="scientific">Gigaspora rosea</name>
    <dbReference type="NCBI Taxonomy" id="44941"/>
    <lineage>
        <taxon>Eukaryota</taxon>
        <taxon>Fungi</taxon>
        <taxon>Fungi incertae sedis</taxon>
        <taxon>Mucoromycota</taxon>
        <taxon>Glomeromycotina</taxon>
        <taxon>Glomeromycetes</taxon>
        <taxon>Diversisporales</taxon>
        <taxon>Gigasporaceae</taxon>
        <taxon>Gigaspora</taxon>
    </lineage>
</organism>
<keyword evidence="5" id="KW-1185">Reference proteome</keyword>
<protein>
    <submittedName>
        <fullName evidence="4">Kinase-like domain-containing protein</fullName>
    </submittedName>
</protein>
<dbReference type="Pfam" id="PF07714">
    <property type="entry name" value="PK_Tyr_Ser-Thr"/>
    <property type="match status" value="1"/>
</dbReference>
<sequence>MIVMEYAEQGSLRKLLDSKYSELDLASKIANLYYIANGLDAIHKANLVHKDLHSGNIVNQNKFSSYIIDFGLCKLVLQDPSSKALFGVLPYIAPEVLFGKEYIQESDIYSFGIIISEVFTEYPPYYNIPHDKDLAACICLGYRSKIRCEVPQLLLDLMNGMLRCRTSKQVNF</sequence>
<dbReference type="PANTHER" id="PTHR44329:SF298">
    <property type="entry name" value="MIXED LINEAGE KINASE DOMAIN-LIKE PROTEIN"/>
    <property type="match status" value="1"/>
</dbReference>
<dbReference type="PANTHER" id="PTHR44329">
    <property type="entry name" value="SERINE/THREONINE-PROTEIN KINASE TNNI3K-RELATED"/>
    <property type="match status" value="1"/>
</dbReference>
<dbReference type="InterPro" id="IPR011009">
    <property type="entry name" value="Kinase-like_dom_sf"/>
</dbReference>
<reference evidence="4 5" key="1">
    <citation type="submission" date="2018-06" db="EMBL/GenBank/DDBJ databases">
        <title>Comparative genomics reveals the genomic features of Rhizophagus irregularis, R. cerebriforme, R. diaphanum and Gigaspora rosea, and their symbiotic lifestyle signature.</title>
        <authorList>
            <person name="Morin E."/>
            <person name="San Clemente H."/>
            <person name="Chen E.C.H."/>
            <person name="De La Providencia I."/>
            <person name="Hainaut M."/>
            <person name="Kuo A."/>
            <person name="Kohler A."/>
            <person name="Murat C."/>
            <person name="Tang N."/>
            <person name="Roy S."/>
            <person name="Loubradou J."/>
            <person name="Henrissat B."/>
            <person name="Grigoriev I.V."/>
            <person name="Corradi N."/>
            <person name="Roux C."/>
            <person name="Martin F.M."/>
        </authorList>
    </citation>
    <scope>NUCLEOTIDE SEQUENCE [LARGE SCALE GENOMIC DNA]</scope>
    <source>
        <strain evidence="4 5">DAOM 194757</strain>
    </source>
</reference>
<dbReference type="Proteomes" id="UP000266673">
    <property type="component" value="Unassembled WGS sequence"/>
</dbReference>
<evidence type="ECO:0000313" key="5">
    <source>
        <dbReference type="Proteomes" id="UP000266673"/>
    </source>
</evidence>
<dbReference type="InterPro" id="IPR051681">
    <property type="entry name" value="Ser/Thr_Kinases-Pseudokinases"/>
</dbReference>
<keyword evidence="4" id="KW-0808">Transferase</keyword>
<dbReference type="GO" id="GO:0005524">
    <property type="term" value="F:ATP binding"/>
    <property type="evidence" value="ECO:0007669"/>
    <property type="project" value="UniProtKB-KW"/>
</dbReference>
<evidence type="ECO:0000259" key="3">
    <source>
        <dbReference type="PROSITE" id="PS50011"/>
    </source>
</evidence>